<dbReference type="GO" id="GO:0071949">
    <property type="term" value="F:FAD binding"/>
    <property type="evidence" value="ECO:0007669"/>
    <property type="project" value="InterPro"/>
</dbReference>
<gene>
    <name evidence="4" type="primary">glcE</name>
    <name evidence="4" type="ORF">I7X39_07240</name>
</gene>
<dbReference type="AlphaFoldDB" id="A0A931NH37"/>
<dbReference type="Proteomes" id="UP000613266">
    <property type="component" value="Unassembled WGS sequence"/>
</dbReference>
<dbReference type="EC" id="1.1.99.14" evidence="4"/>
<dbReference type="GO" id="GO:0019154">
    <property type="term" value="F:glycolate dehydrogenase activity"/>
    <property type="evidence" value="ECO:0007669"/>
    <property type="project" value="UniProtKB-EC"/>
</dbReference>
<keyword evidence="1" id="KW-0285">Flavoprotein</keyword>
<dbReference type="SUPFAM" id="SSF56176">
    <property type="entry name" value="FAD-binding/transporter-associated domain-like"/>
    <property type="match status" value="1"/>
</dbReference>
<keyword evidence="5" id="KW-1185">Reference proteome</keyword>
<dbReference type="Pfam" id="PF01565">
    <property type="entry name" value="FAD_binding_4"/>
    <property type="match status" value="1"/>
</dbReference>
<sequence>MAADPLISLAERVRAAASEGHALELVGMASKRFYGETPRGTPWVLTREPELRGLRAYEPAERVVTVGAATPLAELEDLLARHGQMLACEPPRFGGEGTVGGLIATGLAGPARAYAGGVRDSLLGLTLIDGQGQLLKFGGTVMKNVAGFDAARLMVGAMGTLGLIAEASFKLSPLPAASLTLRYDLPQQEDGLYAMQQAALQGFPLSASAWWSGQLLLRLSGAPEALQAAARRLGGDALPAELAAAFWAGLRHQTDEFFAGAVRALQAGSGISVWRLSLPATAPELAAPGEQLVEWGGALRWLVTPLKPAAVRELAERVGGQATLYAALDKNCPVFTPAEGLQRQIRQRLKARFDPKGIFNPGRLGPE</sequence>
<keyword evidence="2" id="KW-0274">FAD</keyword>
<reference evidence="4" key="1">
    <citation type="submission" date="2020-12" db="EMBL/GenBank/DDBJ databases">
        <title>The genome sequence of Inhella sp. 1Y17.</title>
        <authorList>
            <person name="Liu Y."/>
        </authorList>
    </citation>
    <scope>NUCLEOTIDE SEQUENCE</scope>
    <source>
        <strain evidence="4">1Y17</strain>
    </source>
</reference>
<keyword evidence="4" id="KW-0560">Oxidoreductase</keyword>
<dbReference type="RefSeq" id="WP_198110314.1">
    <property type="nucleotide sequence ID" value="NZ_JAEDAK010000004.1"/>
</dbReference>
<evidence type="ECO:0000259" key="3">
    <source>
        <dbReference type="PROSITE" id="PS51387"/>
    </source>
</evidence>
<evidence type="ECO:0000256" key="2">
    <source>
        <dbReference type="ARBA" id="ARBA00022827"/>
    </source>
</evidence>
<proteinExistence type="predicted"/>
<feature type="domain" description="FAD-binding PCMH-type" evidence="3">
    <location>
        <begin position="1"/>
        <end position="174"/>
    </location>
</feature>
<dbReference type="InterPro" id="IPR016166">
    <property type="entry name" value="FAD-bd_PCMH"/>
</dbReference>
<dbReference type="Gene3D" id="3.30.465.10">
    <property type="match status" value="1"/>
</dbReference>
<dbReference type="PROSITE" id="PS51387">
    <property type="entry name" value="FAD_PCMH"/>
    <property type="match status" value="1"/>
</dbReference>
<protein>
    <submittedName>
        <fullName evidence="4">Glycolate oxidase subunit GlcE</fullName>
        <ecNumber evidence="4">1.1.99.14</ecNumber>
    </submittedName>
</protein>
<comment type="caution">
    <text evidence="4">The sequence shown here is derived from an EMBL/GenBank/DDBJ whole genome shotgun (WGS) entry which is preliminary data.</text>
</comment>
<dbReference type="InterPro" id="IPR036318">
    <property type="entry name" value="FAD-bd_PCMH-like_sf"/>
</dbReference>
<dbReference type="InterPro" id="IPR016169">
    <property type="entry name" value="FAD-bd_PCMH_sub2"/>
</dbReference>
<name>A0A931NH37_9BURK</name>
<organism evidence="4 5">
    <name type="scientific">Inhella proteolytica</name>
    <dbReference type="NCBI Taxonomy" id="2795029"/>
    <lineage>
        <taxon>Bacteria</taxon>
        <taxon>Pseudomonadati</taxon>
        <taxon>Pseudomonadota</taxon>
        <taxon>Betaproteobacteria</taxon>
        <taxon>Burkholderiales</taxon>
        <taxon>Sphaerotilaceae</taxon>
        <taxon>Inhella</taxon>
    </lineage>
</organism>
<dbReference type="NCBIfam" id="NF008439">
    <property type="entry name" value="PRK11282.1"/>
    <property type="match status" value="1"/>
</dbReference>
<dbReference type="SUPFAM" id="SSF55103">
    <property type="entry name" value="FAD-linked oxidases, C-terminal domain"/>
    <property type="match status" value="1"/>
</dbReference>
<dbReference type="EMBL" id="JAEDAK010000004">
    <property type="protein sequence ID" value="MBH9576694.1"/>
    <property type="molecule type" value="Genomic_DNA"/>
</dbReference>
<evidence type="ECO:0000313" key="4">
    <source>
        <dbReference type="EMBL" id="MBH9576694.1"/>
    </source>
</evidence>
<evidence type="ECO:0000313" key="5">
    <source>
        <dbReference type="Proteomes" id="UP000613266"/>
    </source>
</evidence>
<dbReference type="InterPro" id="IPR006094">
    <property type="entry name" value="Oxid_FAD_bind_N"/>
</dbReference>
<dbReference type="InterPro" id="IPR016164">
    <property type="entry name" value="FAD-linked_Oxase-like_C"/>
</dbReference>
<evidence type="ECO:0000256" key="1">
    <source>
        <dbReference type="ARBA" id="ARBA00022630"/>
    </source>
</evidence>
<accession>A0A931NH37</accession>
<dbReference type="PANTHER" id="PTHR11748:SF103">
    <property type="entry name" value="GLYCOLATE OXIDASE SUBUNIT GLCE"/>
    <property type="match status" value="1"/>
</dbReference>
<dbReference type="PANTHER" id="PTHR11748">
    <property type="entry name" value="D-LACTATE DEHYDROGENASE"/>
    <property type="match status" value="1"/>
</dbReference>